<evidence type="ECO:0000256" key="1">
    <source>
        <dbReference type="SAM" id="Phobius"/>
    </source>
</evidence>
<protein>
    <submittedName>
        <fullName evidence="2">Uncharacterized protein</fullName>
    </submittedName>
</protein>
<comment type="caution">
    <text evidence="2">The sequence shown here is derived from an EMBL/GenBank/DDBJ whole genome shotgun (WGS) entry which is preliminary data.</text>
</comment>
<gene>
    <name evidence="2" type="ORF">PTD2_17385</name>
</gene>
<sequence>MFCKKAEAKYNSDNLNVSIVFEFGPENWIAIFGVLLVAISIILFRNTRKDVKPDHTLSSFEKMIVNDVDSINDTELHIAFKNEHKVSSPSNEIRFLAKMQDPLLRIIDYKKGRSHIEFDKTFKIKNKLALDVKFILSIILYYLSSILCIGSIQLAAISFKIQNPEMMKVFLISSVCLSSFAWFNLIIYSGIASARRLVDYS</sequence>
<dbReference type="HOGENOM" id="CLU_1359444_0_0_6"/>
<keyword evidence="1" id="KW-0472">Membrane</keyword>
<proteinExistence type="predicted"/>
<organism evidence="2 3">
    <name type="scientific">Pseudoalteromonas tunicata D2</name>
    <dbReference type="NCBI Taxonomy" id="87626"/>
    <lineage>
        <taxon>Bacteria</taxon>
        <taxon>Pseudomonadati</taxon>
        <taxon>Pseudomonadota</taxon>
        <taxon>Gammaproteobacteria</taxon>
        <taxon>Alteromonadales</taxon>
        <taxon>Pseudoalteromonadaceae</taxon>
        <taxon>Pseudoalteromonas</taxon>
    </lineage>
</organism>
<keyword evidence="1" id="KW-0812">Transmembrane</keyword>
<reference evidence="2 3" key="1">
    <citation type="submission" date="2006-02" db="EMBL/GenBank/DDBJ databases">
        <authorList>
            <person name="Moran M.A."/>
            <person name="Kjelleberg S."/>
            <person name="Egan S."/>
            <person name="Saunders N."/>
            <person name="Thomas T."/>
            <person name="Ferriera S."/>
            <person name="Johnson J."/>
            <person name="Kravitz S."/>
            <person name="Halpern A."/>
            <person name="Remington K."/>
            <person name="Beeson K."/>
            <person name="Tran B."/>
            <person name="Rogers Y.-H."/>
            <person name="Friedman R."/>
            <person name="Venter J.C."/>
        </authorList>
    </citation>
    <scope>NUCLEOTIDE SEQUENCE [LARGE SCALE GENOMIC DNA]</scope>
    <source>
        <strain evidence="2 3">D2</strain>
    </source>
</reference>
<evidence type="ECO:0000313" key="2">
    <source>
        <dbReference type="EMBL" id="EAR27617.1"/>
    </source>
</evidence>
<accession>A4CB80</accession>
<feature type="transmembrane region" description="Helical" evidence="1">
    <location>
        <begin position="169"/>
        <end position="191"/>
    </location>
</feature>
<feature type="transmembrane region" description="Helical" evidence="1">
    <location>
        <begin position="134"/>
        <end position="157"/>
    </location>
</feature>
<keyword evidence="1" id="KW-1133">Transmembrane helix</keyword>
<dbReference type="AlphaFoldDB" id="A4CB80"/>
<dbReference type="Proteomes" id="UP000006201">
    <property type="component" value="Unassembled WGS sequence"/>
</dbReference>
<dbReference type="EMBL" id="AAOH01000005">
    <property type="protein sequence ID" value="EAR27617.1"/>
    <property type="molecule type" value="Genomic_DNA"/>
</dbReference>
<evidence type="ECO:0000313" key="3">
    <source>
        <dbReference type="Proteomes" id="UP000006201"/>
    </source>
</evidence>
<feature type="transmembrane region" description="Helical" evidence="1">
    <location>
        <begin position="27"/>
        <end position="44"/>
    </location>
</feature>
<name>A4CB80_9GAMM</name>
<keyword evidence="3" id="KW-1185">Reference proteome</keyword>